<dbReference type="SUPFAM" id="SSF52047">
    <property type="entry name" value="RNI-like"/>
    <property type="match status" value="2"/>
</dbReference>
<reference evidence="1" key="1">
    <citation type="submission" date="2021-01" db="EMBL/GenBank/DDBJ databases">
        <authorList>
            <person name="Zhong Y.L."/>
        </authorList>
    </citation>
    <scope>NUCLEOTIDE SEQUENCE</scope>
    <source>
        <strain evidence="1">KCTC 23302</strain>
    </source>
</reference>
<dbReference type="RefSeq" id="WP_201923821.1">
    <property type="nucleotide sequence ID" value="NZ_BAABAX010000030.1"/>
</dbReference>
<dbReference type="Gene3D" id="3.80.10.10">
    <property type="entry name" value="Ribonuclease Inhibitor"/>
    <property type="match status" value="2"/>
</dbReference>
<evidence type="ECO:0000313" key="2">
    <source>
        <dbReference type="Proteomes" id="UP000651057"/>
    </source>
</evidence>
<protein>
    <recommendedName>
        <fullName evidence="3">Leucine-rich repeat domain-containing protein</fullName>
    </recommendedName>
</protein>
<dbReference type="AlphaFoldDB" id="A0A937A7B8"/>
<dbReference type="InterPro" id="IPR032675">
    <property type="entry name" value="LRR_dom_sf"/>
</dbReference>
<accession>A0A937A7B8</accession>
<gene>
    <name evidence="1" type="ORF">JJQ60_18735</name>
</gene>
<dbReference type="EMBL" id="JAERQJ010000010">
    <property type="protein sequence ID" value="MBL0685579.1"/>
    <property type="molecule type" value="Genomic_DNA"/>
</dbReference>
<dbReference type="PANTHER" id="PTHR13318:SF190">
    <property type="entry name" value="PARTNER OF PAIRED, ISOFORM B"/>
    <property type="match status" value="1"/>
</dbReference>
<dbReference type="GO" id="GO:0031146">
    <property type="term" value="P:SCF-dependent proteasomal ubiquitin-dependent protein catabolic process"/>
    <property type="evidence" value="ECO:0007669"/>
    <property type="project" value="TreeGrafter"/>
</dbReference>
<evidence type="ECO:0008006" key="3">
    <source>
        <dbReference type="Google" id="ProtNLM"/>
    </source>
</evidence>
<proteinExistence type="predicted"/>
<comment type="caution">
    <text evidence="1">The sequence shown here is derived from an EMBL/GenBank/DDBJ whole genome shotgun (WGS) entry which is preliminary data.</text>
</comment>
<organism evidence="1 2">
    <name type="scientific">Aquimarina mytili</name>
    <dbReference type="NCBI Taxonomy" id="874423"/>
    <lineage>
        <taxon>Bacteria</taxon>
        <taxon>Pseudomonadati</taxon>
        <taxon>Bacteroidota</taxon>
        <taxon>Flavobacteriia</taxon>
        <taxon>Flavobacteriales</taxon>
        <taxon>Flavobacteriaceae</taxon>
        <taxon>Aquimarina</taxon>
    </lineage>
</organism>
<dbReference type="PANTHER" id="PTHR13318">
    <property type="entry name" value="PARTNER OF PAIRED, ISOFORM B-RELATED"/>
    <property type="match status" value="1"/>
</dbReference>
<name>A0A937A7B8_9FLAO</name>
<dbReference type="Proteomes" id="UP000651057">
    <property type="component" value="Unassembled WGS sequence"/>
</dbReference>
<keyword evidence="2" id="KW-1185">Reference proteome</keyword>
<evidence type="ECO:0000313" key="1">
    <source>
        <dbReference type="EMBL" id="MBL0685579.1"/>
    </source>
</evidence>
<sequence length="548" mass="61738">MKNIYILLYIAVMTSFSCAKTYKEKLQESIDIINSESNYRYLALEEDNGLDPLPIVDDSIIGYITENKKFAVLEQLTISNAPKITAKGYGKLKKLKNLRLLSLKELPIDNTIVNTLFKDLDSIGSIRLNNIPNIDSIIINTQKNWLSVDIEECPKLSHIHLKNLQRLLSLTFDGVVSKNPLSIDIENSEAPVISFIQSKMVAPLKIKTDSSTYSLGFYRCDFTENALDYFSSFDQMQNLRIDNSSMKSLHINGLSKLEKVQIHASYDQNEKDSPLQEISLSDLPSLSEFSIQSNTLKSLNVKGVDSLKKAYISSIDKDFFIAGIDALESIEGFELHGTVFNDELLEKVTALPNLSYLGFHADTITKAQFASIRNSRGLKRINISPVKNDKELSDLLQIDGIEYLDINDADIKTISINAHPSLEVFTAKSCKNIENVKVANCQNLSDLYLDLSYPKNVMIQNIPNLKLLKLGLCKLDNRQEFMNDLTKINSLMYLSLEICNTDKVIDLRALDKLLYIPINNTANELILNKALEGKISTENYKGTIQYAE</sequence>
<dbReference type="PROSITE" id="PS51257">
    <property type="entry name" value="PROKAR_LIPOPROTEIN"/>
    <property type="match status" value="1"/>
</dbReference>
<dbReference type="GO" id="GO:0019005">
    <property type="term" value="C:SCF ubiquitin ligase complex"/>
    <property type="evidence" value="ECO:0007669"/>
    <property type="project" value="TreeGrafter"/>
</dbReference>